<protein>
    <submittedName>
        <fullName evidence="4">Predicted dehydrogenase</fullName>
    </submittedName>
</protein>
<name>A0A1M6RWE5_9FLAO</name>
<dbReference type="InterPro" id="IPR043906">
    <property type="entry name" value="Gfo/Idh/MocA_OxRdtase_bact_C"/>
</dbReference>
<dbReference type="SUPFAM" id="SSF51735">
    <property type="entry name" value="NAD(P)-binding Rossmann-fold domains"/>
    <property type="match status" value="1"/>
</dbReference>
<dbReference type="Gene3D" id="3.30.360.10">
    <property type="entry name" value="Dihydrodipicolinate Reductase, domain 2"/>
    <property type="match status" value="1"/>
</dbReference>
<accession>A0A1M6RWE5</accession>
<evidence type="ECO:0000313" key="3">
    <source>
        <dbReference type="EMBL" id="SFB76810.1"/>
    </source>
</evidence>
<reference evidence="4 5" key="1">
    <citation type="submission" date="2016-11" db="EMBL/GenBank/DDBJ databases">
        <authorList>
            <person name="Varghese N."/>
            <person name="Submissions S."/>
        </authorList>
    </citation>
    <scope>NUCLEOTIDE SEQUENCE [LARGE SCALE GENOMIC DNA]</scope>
    <source>
        <strain evidence="4 5">CGMCC 1.12174</strain>
        <strain evidence="3 6">DSM 26351</strain>
    </source>
</reference>
<dbReference type="SUPFAM" id="SSF55347">
    <property type="entry name" value="Glyceraldehyde-3-phosphate dehydrogenase-like, C-terminal domain"/>
    <property type="match status" value="1"/>
</dbReference>
<dbReference type="AlphaFoldDB" id="A0A1M6RWE5"/>
<dbReference type="EMBL" id="FOKU01000002">
    <property type="protein sequence ID" value="SFB76810.1"/>
    <property type="molecule type" value="Genomic_DNA"/>
</dbReference>
<dbReference type="Proteomes" id="UP000184031">
    <property type="component" value="Unassembled WGS sequence"/>
</dbReference>
<dbReference type="Gene3D" id="3.40.50.720">
    <property type="entry name" value="NAD(P)-binding Rossmann-like Domain"/>
    <property type="match status" value="1"/>
</dbReference>
<dbReference type="OrthoDB" id="726883at2"/>
<sequence length="449" mass="50071">MNTRRQFVKRSTLGMAGLGTSFLFPMELLASIRKTVSPNDKIQVGLIGCKGMGFSDLSSLLQNSEVEVVALCDVDENVLREKTAELEKGGIKKPKWYSDYRKLLEDKDIDIVIIGTPDHWHCLQLTDAIDAGKDVYCEKPIANSVAESEAMLAKVIASDRMVQIGQWQRSEPHFVDAISYVHSGKLGQIRLVKAWAYQGWMQSIPVLPNSPVPSGVDYAMWLGPAQSRPFNANRFHFNFRWYWDYAGGLMTDWGVHMIDYALFGMKASDPKSVMAMGGKFAYPDDAAETPDTLQTIYDFGDFSLLWEHATGIDGGNYGRNHGVAFIGNNGTLVLDRGGWEVIPEHDRPHWSKDLGPKIEPVPLQKGIGQGLGLHTKNFLEAVKTRDASILKAPIKVGYDAAVVSHLGNVAYKTGERLFWDAENKKFNNPKADALLMNEYHNGWKFPKMG</sequence>
<organism evidence="4 5">
    <name type="scientific">Flagellimonas taeanensis</name>
    <dbReference type="NCBI Taxonomy" id="1005926"/>
    <lineage>
        <taxon>Bacteria</taxon>
        <taxon>Pseudomonadati</taxon>
        <taxon>Bacteroidota</taxon>
        <taxon>Flavobacteriia</taxon>
        <taxon>Flavobacteriales</taxon>
        <taxon>Flavobacteriaceae</taxon>
        <taxon>Flagellimonas</taxon>
    </lineage>
</organism>
<evidence type="ECO:0000313" key="6">
    <source>
        <dbReference type="Proteomes" id="UP000198940"/>
    </source>
</evidence>
<evidence type="ECO:0000313" key="4">
    <source>
        <dbReference type="EMBL" id="SHK36597.1"/>
    </source>
</evidence>
<dbReference type="PROSITE" id="PS51318">
    <property type="entry name" value="TAT"/>
    <property type="match status" value="1"/>
</dbReference>
<evidence type="ECO:0000259" key="1">
    <source>
        <dbReference type="Pfam" id="PF01408"/>
    </source>
</evidence>
<dbReference type="Pfam" id="PF19051">
    <property type="entry name" value="GFO_IDH_MocA_C2"/>
    <property type="match status" value="1"/>
</dbReference>
<dbReference type="STRING" id="1055723.SAMN05216293_0896"/>
<comment type="caution">
    <text evidence="4">The sequence shown here is derived from an EMBL/GenBank/DDBJ whole genome shotgun (WGS) entry which is preliminary data.</text>
</comment>
<evidence type="ECO:0000313" key="5">
    <source>
        <dbReference type="Proteomes" id="UP000184031"/>
    </source>
</evidence>
<gene>
    <name evidence="3" type="ORF">SAMN04487891_102218</name>
    <name evidence="4" type="ORF">SAMN05216293_0896</name>
</gene>
<dbReference type="PANTHER" id="PTHR43818:SF5">
    <property type="entry name" value="OXIDOREDUCTASE FAMILY PROTEIN"/>
    <property type="match status" value="1"/>
</dbReference>
<dbReference type="RefSeq" id="WP_072877329.1">
    <property type="nucleotide sequence ID" value="NZ_FOKU01000002.1"/>
</dbReference>
<evidence type="ECO:0000259" key="2">
    <source>
        <dbReference type="Pfam" id="PF19051"/>
    </source>
</evidence>
<dbReference type="PANTHER" id="PTHR43818">
    <property type="entry name" value="BCDNA.GH03377"/>
    <property type="match status" value="1"/>
</dbReference>
<dbReference type="InterPro" id="IPR000683">
    <property type="entry name" value="Gfo/Idh/MocA-like_OxRdtase_N"/>
</dbReference>
<dbReference type="InterPro" id="IPR036291">
    <property type="entry name" value="NAD(P)-bd_dom_sf"/>
</dbReference>
<dbReference type="Proteomes" id="UP000198940">
    <property type="component" value="Unassembled WGS sequence"/>
</dbReference>
<dbReference type="EMBL" id="FRAT01000002">
    <property type="protein sequence ID" value="SHK36597.1"/>
    <property type="molecule type" value="Genomic_DNA"/>
</dbReference>
<keyword evidence="6" id="KW-1185">Reference proteome</keyword>
<dbReference type="Pfam" id="PF01408">
    <property type="entry name" value="GFO_IDH_MocA"/>
    <property type="match status" value="1"/>
</dbReference>
<dbReference type="InterPro" id="IPR006311">
    <property type="entry name" value="TAT_signal"/>
</dbReference>
<dbReference type="InterPro" id="IPR050463">
    <property type="entry name" value="Gfo/Idh/MocA_oxidrdct_glycsds"/>
</dbReference>
<feature type="domain" description="Gfo/Idh/MocA-like oxidoreductase bacterial type C-terminal" evidence="2">
    <location>
        <begin position="205"/>
        <end position="264"/>
    </location>
</feature>
<feature type="domain" description="Gfo/Idh/MocA-like oxidoreductase N-terminal" evidence="1">
    <location>
        <begin position="42"/>
        <end position="165"/>
    </location>
</feature>
<proteinExistence type="predicted"/>
<dbReference type="GO" id="GO:0000166">
    <property type="term" value="F:nucleotide binding"/>
    <property type="evidence" value="ECO:0007669"/>
    <property type="project" value="InterPro"/>
</dbReference>